<feature type="transmembrane region" description="Helical" evidence="1">
    <location>
        <begin position="218"/>
        <end position="237"/>
    </location>
</feature>
<feature type="transmembrane region" description="Helical" evidence="1">
    <location>
        <begin position="155"/>
        <end position="176"/>
    </location>
</feature>
<organism evidence="3 4">
    <name type="scientific">Aquirufa esocilacus</name>
    <dbReference type="NCBI Taxonomy" id="3096513"/>
    <lineage>
        <taxon>Bacteria</taxon>
        <taxon>Pseudomonadati</taxon>
        <taxon>Bacteroidota</taxon>
        <taxon>Cytophagia</taxon>
        <taxon>Cytophagales</taxon>
        <taxon>Flectobacillaceae</taxon>
        <taxon>Aquirufa</taxon>
    </lineage>
</organism>
<evidence type="ECO:0000256" key="1">
    <source>
        <dbReference type="SAM" id="Phobius"/>
    </source>
</evidence>
<feature type="transmembrane region" description="Helical" evidence="1">
    <location>
        <begin position="182"/>
        <end position="206"/>
    </location>
</feature>
<evidence type="ECO:0000313" key="3">
    <source>
        <dbReference type="EMBL" id="MFD3408892.1"/>
    </source>
</evidence>
<dbReference type="Pfam" id="PF00892">
    <property type="entry name" value="EamA"/>
    <property type="match status" value="2"/>
</dbReference>
<dbReference type="EMBL" id="JBBKXX010000003">
    <property type="protein sequence ID" value="MFD3408892.1"/>
    <property type="molecule type" value="Genomic_DNA"/>
</dbReference>
<feature type="transmembrane region" description="Helical" evidence="1">
    <location>
        <begin position="70"/>
        <end position="91"/>
    </location>
</feature>
<keyword evidence="1" id="KW-1133">Transmembrane helix</keyword>
<dbReference type="PANTHER" id="PTHR22911">
    <property type="entry name" value="ACYL-MALONYL CONDENSING ENZYME-RELATED"/>
    <property type="match status" value="1"/>
</dbReference>
<protein>
    <submittedName>
        <fullName evidence="3">DMT family transporter</fullName>
    </submittedName>
</protein>
<dbReference type="SUPFAM" id="SSF103481">
    <property type="entry name" value="Multidrug resistance efflux transporter EmrE"/>
    <property type="match status" value="2"/>
</dbReference>
<proteinExistence type="predicted"/>
<evidence type="ECO:0000313" key="4">
    <source>
        <dbReference type="Proteomes" id="UP001598019"/>
    </source>
</evidence>
<evidence type="ECO:0000259" key="2">
    <source>
        <dbReference type="Pfam" id="PF00892"/>
    </source>
</evidence>
<name>A0ABW6DJM4_9BACT</name>
<gene>
    <name evidence="3" type="ORF">SKC37_09510</name>
</gene>
<dbReference type="InterPro" id="IPR037185">
    <property type="entry name" value="EmrE-like"/>
</dbReference>
<keyword evidence="4" id="KW-1185">Reference proteome</keyword>
<accession>A0ABW6DJM4</accession>
<feature type="transmembrane region" description="Helical" evidence="1">
    <location>
        <begin position="270"/>
        <end position="286"/>
    </location>
</feature>
<reference evidence="3 4" key="1">
    <citation type="submission" date="2024-03" db="EMBL/GenBank/DDBJ databases">
        <title>Aquirufa genome sequencing.</title>
        <authorList>
            <person name="Pitt A."/>
            <person name="Hahn M.W."/>
        </authorList>
    </citation>
    <scope>NUCLEOTIDE SEQUENCE [LARGE SCALE GENOMIC DNA]</scope>
    <source>
        <strain evidence="3 4">HETE-83D</strain>
    </source>
</reference>
<dbReference type="RefSeq" id="WP_377981253.1">
    <property type="nucleotide sequence ID" value="NZ_JBBKXX010000003.1"/>
</dbReference>
<feature type="transmembrane region" description="Helical" evidence="1">
    <location>
        <begin position="243"/>
        <end position="263"/>
    </location>
</feature>
<sequence length="287" mass="32335">MLGLLYILLSSSFYGFSNAYWKKAIQGYSFLQVIFTRGLYTTTFFGMCYFADYQWGMFTPWLGVRPAFDLVQLAQSLGLCIFSFFGLYFFVRSLKSKTVSLVAPISSINLFGLLTAVLLLGESWKISFSIAALCVLGGIILIFQNEWHFTSIRSFVKALGGSILASFFWGVSYALFKYPVAWLGVLPFSFLLELCVTLCVGGFLLFQKQKWQPIPQTPIRILALCLILGTIFLNIAYKTATVTQIIFVSKFQLILTLLFGQILYREKVKALKLLGIALLVLSIYLVI</sequence>
<dbReference type="Proteomes" id="UP001598019">
    <property type="component" value="Unassembled WGS sequence"/>
</dbReference>
<comment type="caution">
    <text evidence="3">The sequence shown here is derived from an EMBL/GenBank/DDBJ whole genome shotgun (WGS) entry which is preliminary data.</text>
</comment>
<feature type="domain" description="EamA" evidence="2">
    <location>
        <begin position="162"/>
        <end position="286"/>
    </location>
</feature>
<dbReference type="InterPro" id="IPR000620">
    <property type="entry name" value="EamA_dom"/>
</dbReference>
<keyword evidence="1" id="KW-0472">Membrane</keyword>
<feature type="domain" description="EamA" evidence="2">
    <location>
        <begin position="2"/>
        <end position="143"/>
    </location>
</feature>
<feature type="transmembrane region" description="Helical" evidence="1">
    <location>
        <begin position="98"/>
        <end position="120"/>
    </location>
</feature>
<feature type="transmembrane region" description="Helical" evidence="1">
    <location>
        <begin position="126"/>
        <end position="143"/>
    </location>
</feature>
<dbReference type="PANTHER" id="PTHR22911:SF137">
    <property type="entry name" value="SOLUTE CARRIER FAMILY 35 MEMBER G2-RELATED"/>
    <property type="match status" value="1"/>
</dbReference>
<keyword evidence="1" id="KW-0812">Transmembrane</keyword>
<dbReference type="Gene3D" id="1.10.3730.20">
    <property type="match status" value="1"/>
</dbReference>